<name>A0A7R9APN8_TIMSH</name>
<protein>
    <submittedName>
        <fullName evidence="2">Uncharacterized protein</fullName>
    </submittedName>
</protein>
<organism evidence="2">
    <name type="scientific">Timema shepardi</name>
    <name type="common">Walking stick</name>
    <dbReference type="NCBI Taxonomy" id="629360"/>
    <lineage>
        <taxon>Eukaryota</taxon>
        <taxon>Metazoa</taxon>
        <taxon>Ecdysozoa</taxon>
        <taxon>Arthropoda</taxon>
        <taxon>Hexapoda</taxon>
        <taxon>Insecta</taxon>
        <taxon>Pterygota</taxon>
        <taxon>Neoptera</taxon>
        <taxon>Polyneoptera</taxon>
        <taxon>Phasmatodea</taxon>
        <taxon>Timematodea</taxon>
        <taxon>Timematoidea</taxon>
        <taxon>Timematidae</taxon>
        <taxon>Timema</taxon>
    </lineage>
</organism>
<feature type="coiled-coil region" evidence="1">
    <location>
        <begin position="215"/>
        <end position="242"/>
    </location>
</feature>
<gene>
    <name evidence="2" type="ORF">TSIB3V08_LOCUS1694</name>
</gene>
<dbReference type="AlphaFoldDB" id="A0A7R9APN8"/>
<evidence type="ECO:0000256" key="1">
    <source>
        <dbReference type="SAM" id="Coils"/>
    </source>
</evidence>
<proteinExistence type="predicted"/>
<dbReference type="EMBL" id="OC000484">
    <property type="protein sequence ID" value="CAD7257430.1"/>
    <property type="molecule type" value="Genomic_DNA"/>
</dbReference>
<evidence type="ECO:0000313" key="2">
    <source>
        <dbReference type="EMBL" id="CAD7257430.1"/>
    </source>
</evidence>
<keyword evidence="1" id="KW-0175">Coiled coil</keyword>
<reference evidence="2" key="1">
    <citation type="submission" date="2020-11" db="EMBL/GenBank/DDBJ databases">
        <authorList>
            <person name="Tran Van P."/>
        </authorList>
    </citation>
    <scope>NUCLEOTIDE SEQUENCE</scope>
</reference>
<sequence>MLTTDECVKLNLLCEHKGYSHRGIAAEYNQRHPEQSITLVVVEETVLVKVYESQKKFICQRSMELEVPQTTNQRILGKYIFHPYKMQVLHHMTDRQIKSSNKEPNASWFGVVCVRTKSSACISSTELSTVKRTWQILHHLSIIVPQPQWSMQDRAPPPSFPPISPFQLYHEGREISLNPHGLRPNRWFREAGLGNDIERVWQLNAAVRKRTDDLLSGLDKKQDAHREAISKLQQQYQQAQVKASMKT</sequence>
<accession>A0A7R9APN8</accession>